<sequence>MARVLVLLVPVGALFGNVERCDYGDVVEKRTYRPRERILYLAGLEHTGHHLWAKGILRQFEAKDAGLAYATSRSLIRREERYDGSCELRGMDEVNLGRPSGESRYKRQALPPWSTKDGRKWSIFNDTVYAVLKDVGNLRAFGGSRMLYVTACSYPCNGKARPDITFLARAIEEAGFDLRILLLTRPALQIVNKFNRERVAVLRRNCVQLKAQILSLAPEFWACAPYHYYSSEPHIERLSAFIGLNVSHAVHMTYRRSSRDDTAVLATADCETRVAFAKLDAPKDDDVPLRIMSQEHAAEEGLG</sequence>
<evidence type="ECO:0000313" key="3">
    <source>
        <dbReference type="Proteomes" id="UP001230188"/>
    </source>
</evidence>
<evidence type="ECO:0000313" key="2">
    <source>
        <dbReference type="EMBL" id="KAJ8613383.1"/>
    </source>
</evidence>
<keyword evidence="1" id="KW-0732">Signal</keyword>
<accession>A0AAD7XRJ5</accession>
<proteinExistence type="predicted"/>
<dbReference type="EMBL" id="JAQMWT010000029">
    <property type="protein sequence ID" value="KAJ8613383.1"/>
    <property type="molecule type" value="Genomic_DNA"/>
</dbReference>
<dbReference type="AlphaFoldDB" id="A0AAD7XRJ5"/>
<feature type="signal peptide" evidence="1">
    <location>
        <begin position="1"/>
        <end position="16"/>
    </location>
</feature>
<protein>
    <submittedName>
        <fullName evidence="2">Uncharacterized protein</fullName>
    </submittedName>
</protein>
<dbReference type="Proteomes" id="UP001230188">
    <property type="component" value="Unassembled WGS sequence"/>
</dbReference>
<keyword evidence="3" id="KW-1185">Reference proteome</keyword>
<comment type="caution">
    <text evidence="2">The sequence shown here is derived from an EMBL/GenBank/DDBJ whole genome shotgun (WGS) entry which is preliminary data.</text>
</comment>
<feature type="chain" id="PRO_5042063271" evidence="1">
    <location>
        <begin position="17"/>
        <end position="303"/>
    </location>
</feature>
<evidence type="ECO:0000256" key="1">
    <source>
        <dbReference type="SAM" id="SignalP"/>
    </source>
</evidence>
<gene>
    <name evidence="2" type="ORF">CTAYLR_002313</name>
</gene>
<name>A0AAD7XRJ5_9STRA</name>
<organism evidence="2 3">
    <name type="scientific">Chrysophaeum taylorii</name>
    <dbReference type="NCBI Taxonomy" id="2483200"/>
    <lineage>
        <taxon>Eukaryota</taxon>
        <taxon>Sar</taxon>
        <taxon>Stramenopiles</taxon>
        <taxon>Ochrophyta</taxon>
        <taxon>Pelagophyceae</taxon>
        <taxon>Pelagomonadales</taxon>
        <taxon>Pelagomonadaceae</taxon>
        <taxon>Chrysophaeum</taxon>
    </lineage>
</organism>
<reference evidence="2" key="1">
    <citation type="submission" date="2023-01" db="EMBL/GenBank/DDBJ databases">
        <title>Metagenome sequencing of chrysophaentin producing Chrysophaeum taylorii.</title>
        <authorList>
            <person name="Davison J."/>
            <person name="Bewley C."/>
        </authorList>
    </citation>
    <scope>NUCLEOTIDE SEQUENCE</scope>
    <source>
        <strain evidence="2">NIES-1699</strain>
    </source>
</reference>